<proteinExistence type="inferred from homology"/>
<dbReference type="GO" id="GO:0003824">
    <property type="term" value="F:catalytic activity"/>
    <property type="evidence" value="ECO:0007669"/>
    <property type="project" value="InterPro"/>
</dbReference>
<dbReference type="SUPFAM" id="SSF74650">
    <property type="entry name" value="Galactose mutarotase-like"/>
    <property type="match status" value="1"/>
</dbReference>
<accession>A0A4R2KSQ8</accession>
<feature type="domain" description="Glucan biosynthesis periplasmic MdoG C-terminal" evidence="6">
    <location>
        <begin position="49"/>
        <end position="515"/>
    </location>
</feature>
<dbReference type="OrthoDB" id="335750at2"/>
<dbReference type="GO" id="GO:0051274">
    <property type="term" value="P:beta-glucan biosynthetic process"/>
    <property type="evidence" value="ECO:0007669"/>
    <property type="project" value="TreeGrafter"/>
</dbReference>
<comment type="pathway">
    <text evidence="2">Glycan metabolism; osmoregulated periplasmic glucan (OPG) biosynthesis.</text>
</comment>
<evidence type="ECO:0000313" key="8">
    <source>
        <dbReference type="Proteomes" id="UP000294980"/>
    </source>
</evidence>
<dbReference type="EMBL" id="SLWX01000004">
    <property type="protein sequence ID" value="TCO76804.1"/>
    <property type="molecule type" value="Genomic_DNA"/>
</dbReference>
<comment type="caution">
    <text evidence="7">The sequence shown here is derived from an EMBL/GenBank/DDBJ whole genome shotgun (WGS) entry which is preliminary data.</text>
</comment>
<reference evidence="7 8" key="1">
    <citation type="submission" date="2019-03" db="EMBL/GenBank/DDBJ databases">
        <title>Genomic Encyclopedia of Type Strains, Phase IV (KMG-IV): sequencing the most valuable type-strain genomes for metagenomic binning, comparative biology and taxonomic classification.</title>
        <authorList>
            <person name="Goeker M."/>
        </authorList>
    </citation>
    <scope>NUCLEOTIDE SEQUENCE [LARGE SCALE GENOMIC DNA]</scope>
    <source>
        <strain evidence="7 8">DSM 23344</strain>
    </source>
</reference>
<keyword evidence="4" id="KW-0732">Signal</keyword>
<evidence type="ECO:0000256" key="2">
    <source>
        <dbReference type="ARBA" id="ARBA00005001"/>
    </source>
</evidence>
<protein>
    <submittedName>
        <fullName evidence="7">Glucan biosynthesis protein</fullName>
    </submittedName>
</protein>
<dbReference type="PANTHER" id="PTHR30504">
    <property type="entry name" value="GLUCANS BIOSYNTHESIS PROTEIN"/>
    <property type="match status" value="1"/>
</dbReference>
<dbReference type="PANTHER" id="PTHR30504:SF2">
    <property type="entry name" value="GLUCANS BIOSYNTHESIS PROTEIN G"/>
    <property type="match status" value="1"/>
</dbReference>
<sequence length="519" mass="58379">MFAATVARAGSAALSLSWHQRLLLATLCFWVCTIVVVRAQPAAGEGETFSRQTVIERARQLSEKPFTPPAQAPESLSELDYSEYRKINYQQDAAVWGRTPTRFSIQLFAPGFLYRDLVDIDIVENGRSFPLIVSKDSFRVPAPELASVLADIGKYAGMRLHYPLNSDTYADEFLVFQGASYFRGVSKGQLYGLSARGLAIDVAGPKGEEHPIFRHFWVERPSSRQESMVVHALLDSKRVTGAYRFGIYPGAPLRMDVEVTLFPREDIAHVGLAPLTSMFLHGPLDHADRSDYRPAVHDSEGLAIRRGNGERLWRPLANPRTLQISAFVDNNPKGFGLIQRQRELAGYQDLEARYERRPSAWVQPMGDWGKGHVQLVEIPTDAETNDNIVAYWRPEAGLRRGERFSYAYRLSWPDRVPYTTEAVQVVRSAGGQKLFSDRQEIVIDYSNLEAESLDGITVNASMNPGRILESRIQPNPDIGGARVFLTLGENEAPVAELRVELKRDDEPVAETWLYRRLNE</sequence>
<dbReference type="InterPro" id="IPR014438">
    <property type="entry name" value="Glucan_biosyn_MdoG/MdoD"/>
</dbReference>
<evidence type="ECO:0000256" key="1">
    <source>
        <dbReference type="ARBA" id="ARBA00004418"/>
    </source>
</evidence>
<dbReference type="Pfam" id="PF04349">
    <property type="entry name" value="MdoG"/>
    <property type="match status" value="1"/>
</dbReference>
<dbReference type="InterPro" id="IPR013783">
    <property type="entry name" value="Ig-like_fold"/>
</dbReference>
<evidence type="ECO:0000256" key="3">
    <source>
        <dbReference type="ARBA" id="ARBA00009284"/>
    </source>
</evidence>
<keyword evidence="5" id="KW-0574">Periplasm</keyword>
<name>A0A4R2KSQ8_9GAMM</name>
<dbReference type="Gene3D" id="2.70.98.10">
    <property type="match status" value="1"/>
</dbReference>
<comment type="similarity">
    <text evidence="3">Belongs to the OpgD/OpgG family.</text>
</comment>
<dbReference type="RefSeq" id="WP_117315173.1">
    <property type="nucleotide sequence ID" value="NZ_QQSW01000002.1"/>
</dbReference>
<organism evidence="7 8">
    <name type="scientific">Chromatocurvus halotolerans</name>
    <dbReference type="NCBI Taxonomy" id="1132028"/>
    <lineage>
        <taxon>Bacteria</taxon>
        <taxon>Pseudomonadati</taxon>
        <taxon>Pseudomonadota</taxon>
        <taxon>Gammaproteobacteria</taxon>
        <taxon>Cellvibrionales</taxon>
        <taxon>Halieaceae</taxon>
        <taxon>Chromatocurvus</taxon>
    </lineage>
</organism>
<dbReference type="GO" id="GO:0030246">
    <property type="term" value="F:carbohydrate binding"/>
    <property type="evidence" value="ECO:0007669"/>
    <property type="project" value="InterPro"/>
</dbReference>
<dbReference type="SUPFAM" id="SSF81296">
    <property type="entry name" value="E set domains"/>
    <property type="match status" value="1"/>
</dbReference>
<evidence type="ECO:0000256" key="4">
    <source>
        <dbReference type="ARBA" id="ARBA00022729"/>
    </source>
</evidence>
<gene>
    <name evidence="7" type="ORF">EV688_104259</name>
</gene>
<dbReference type="UniPathway" id="UPA00637"/>
<dbReference type="Proteomes" id="UP000294980">
    <property type="component" value="Unassembled WGS sequence"/>
</dbReference>
<dbReference type="InterPro" id="IPR011013">
    <property type="entry name" value="Gal_mutarotase_sf_dom"/>
</dbReference>
<dbReference type="InterPro" id="IPR014718">
    <property type="entry name" value="GH-type_carb-bd"/>
</dbReference>
<dbReference type="Gene3D" id="2.60.40.10">
    <property type="entry name" value="Immunoglobulins"/>
    <property type="match status" value="1"/>
</dbReference>
<dbReference type="PIRSF" id="PIRSF006281">
    <property type="entry name" value="MdoG"/>
    <property type="match status" value="1"/>
</dbReference>
<evidence type="ECO:0000256" key="5">
    <source>
        <dbReference type="ARBA" id="ARBA00022764"/>
    </source>
</evidence>
<dbReference type="GO" id="GO:0030288">
    <property type="term" value="C:outer membrane-bounded periplasmic space"/>
    <property type="evidence" value="ECO:0007669"/>
    <property type="project" value="TreeGrafter"/>
</dbReference>
<comment type="subcellular location">
    <subcellularLocation>
        <location evidence="1">Periplasm</location>
    </subcellularLocation>
</comment>
<dbReference type="InterPro" id="IPR014756">
    <property type="entry name" value="Ig_E-set"/>
</dbReference>
<dbReference type="FunFam" id="2.70.98.10:FF:000001">
    <property type="entry name" value="Glucans biosynthesis protein G"/>
    <property type="match status" value="1"/>
</dbReference>
<keyword evidence="8" id="KW-1185">Reference proteome</keyword>
<evidence type="ECO:0000313" key="7">
    <source>
        <dbReference type="EMBL" id="TCO76804.1"/>
    </source>
</evidence>
<dbReference type="InterPro" id="IPR007444">
    <property type="entry name" value="Glucan_biosyn_MdoG_C"/>
</dbReference>
<dbReference type="AlphaFoldDB" id="A0A4R2KSQ8"/>
<evidence type="ECO:0000259" key="6">
    <source>
        <dbReference type="Pfam" id="PF04349"/>
    </source>
</evidence>